<protein>
    <submittedName>
        <fullName evidence="7">Threonine/homoserine/homoserine lactone efflux protein</fullName>
    </submittedName>
</protein>
<dbReference type="InterPro" id="IPR001123">
    <property type="entry name" value="LeuE-type"/>
</dbReference>
<keyword evidence="3 6" id="KW-0812">Transmembrane</keyword>
<organism evidence="7 8">
    <name type="scientific">Aureimonas phyllosphaerae</name>
    <dbReference type="NCBI Taxonomy" id="1166078"/>
    <lineage>
        <taxon>Bacteria</taxon>
        <taxon>Pseudomonadati</taxon>
        <taxon>Pseudomonadota</taxon>
        <taxon>Alphaproteobacteria</taxon>
        <taxon>Hyphomicrobiales</taxon>
        <taxon>Aurantimonadaceae</taxon>
        <taxon>Aureimonas</taxon>
    </lineage>
</organism>
<dbReference type="GO" id="GO:0033228">
    <property type="term" value="P:cysteine export across plasma membrane"/>
    <property type="evidence" value="ECO:0007669"/>
    <property type="project" value="TreeGrafter"/>
</dbReference>
<dbReference type="RefSeq" id="WP_090962275.1">
    <property type="nucleotide sequence ID" value="NZ_FOOA01000005.1"/>
</dbReference>
<dbReference type="PANTHER" id="PTHR30086">
    <property type="entry name" value="ARGININE EXPORTER PROTEIN ARGO"/>
    <property type="match status" value="1"/>
</dbReference>
<keyword evidence="2" id="KW-1003">Cell membrane</keyword>
<name>A0A7W6BR73_9HYPH</name>
<accession>A0A7W6BR73</accession>
<keyword evidence="8" id="KW-1185">Reference proteome</keyword>
<evidence type="ECO:0000256" key="5">
    <source>
        <dbReference type="ARBA" id="ARBA00023136"/>
    </source>
</evidence>
<evidence type="ECO:0000313" key="7">
    <source>
        <dbReference type="EMBL" id="MBB3936589.1"/>
    </source>
</evidence>
<evidence type="ECO:0000256" key="6">
    <source>
        <dbReference type="SAM" id="Phobius"/>
    </source>
</evidence>
<dbReference type="AlphaFoldDB" id="A0A7W6BR73"/>
<feature type="transmembrane region" description="Helical" evidence="6">
    <location>
        <begin position="180"/>
        <end position="197"/>
    </location>
</feature>
<evidence type="ECO:0000256" key="4">
    <source>
        <dbReference type="ARBA" id="ARBA00022989"/>
    </source>
</evidence>
<proteinExistence type="predicted"/>
<dbReference type="Proteomes" id="UP000531216">
    <property type="component" value="Unassembled WGS sequence"/>
</dbReference>
<comment type="caution">
    <text evidence="7">The sequence shown here is derived from an EMBL/GenBank/DDBJ whole genome shotgun (WGS) entry which is preliminary data.</text>
</comment>
<dbReference type="GO" id="GO:0015171">
    <property type="term" value="F:amino acid transmembrane transporter activity"/>
    <property type="evidence" value="ECO:0007669"/>
    <property type="project" value="TreeGrafter"/>
</dbReference>
<gene>
    <name evidence="7" type="ORF">GGR05_002743</name>
</gene>
<feature type="transmembrane region" description="Helical" evidence="6">
    <location>
        <begin position="140"/>
        <end position="168"/>
    </location>
</feature>
<reference evidence="7 8" key="1">
    <citation type="submission" date="2020-08" db="EMBL/GenBank/DDBJ databases">
        <title>Genomic Encyclopedia of Type Strains, Phase IV (KMG-IV): sequencing the most valuable type-strain genomes for metagenomic binning, comparative biology and taxonomic classification.</title>
        <authorList>
            <person name="Goeker M."/>
        </authorList>
    </citation>
    <scope>NUCLEOTIDE SEQUENCE [LARGE SCALE GENOMIC DNA]</scope>
    <source>
        <strain evidence="7 8">DSM 25024</strain>
    </source>
</reference>
<evidence type="ECO:0000256" key="3">
    <source>
        <dbReference type="ARBA" id="ARBA00022692"/>
    </source>
</evidence>
<keyword evidence="4 6" id="KW-1133">Transmembrane helix</keyword>
<sequence>MSTDVLLALTTFAVVSSLTPGPNNLMLMTSGVNFGFRRTIPHMLGIELGFGLLLLAVGAGLGALLHSAPGLQLAMKIASAAYLLWLSWKIAFSKASMGSGARAEKPITFGQAALFQVVNPKGWAMALVAMGAYVSADAPILSMLVVVAAFLLVGIPTAVIWTGFGMALRNFLADPRRLRAFNLVMGLALVATLWPLLR</sequence>
<dbReference type="PANTHER" id="PTHR30086:SF20">
    <property type="entry name" value="ARGININE EXPORTER PROTEIN ARGO-RELATED"/>
    <property type="match status" value="1"/>
</dbReference>
<dbReference type="OrthoDB" id="9812084at2"/>
<feature type="transmembrane region" description="Helical" evidence="6">
    <location>
        <begin position="73"/>
        <end position="92"/>
    </location>
</feature>
<evidence type="ECO:0000256" key="1">
    <source>
        <dbReference type="ARBA" id="ARBA00004651"/>
    </source>
</evidence>
<dbReference type="EMBL" id="JACIDO010000005">
    <property type="protein sequence ID" value="MBB3936589.1"/>
    <property type="molecule type" value="Genomic_DNA"/>
</dbReference>
<feature type="transmembrane region" description="Helical" evidence="6">
    <location>
        <begin position="44"/>
        <end position="66"/>
    </location>
</feature>
<evidence type="ECO:0000256" key="2">
    <source>
        <dbReference type="ARBA" id="ARBA00022475"/>
    </source>
</evidence>
<dbReference type="Pfam" id="PF01810">
    <property type="entry name" value="LysE"/>
    <property type="match status" value="1"/>
</dbReference>
<comment type="subcellular location">
    <subcellularLocation>
        <location evidence="1">Cell membrane</location>
        <topology evidence="1">Multi-pass membrane protein</topology>
    </subcellularLocation>
</comment>
<dbReference type="GO" id="GO:0005886">
    <property type="term" value="C:plasma membrane"/>
    <property type="evidence" value="ECO:0007669"/>
    <property type="project" value="UniProtKB-SubCell"/>
</dbReference>
<evidence type="ECO:0000313" key="8">
    <source>
        <dbReference type="Proteomes" id="UP000531216"/>
    </source>
</evidence>
<keyword evidence="5 6" id="KW-0472">Membrane</keyword>